<keyword evidence="2" id="KW-1185">Reference proteome</keyword>
<reference evidence="1 2" key="1">
    <citation type="submission" date="2014-12" db="EMBL/GenBank/DDBJ databases">
        <authorList>
            <person name="Baeyen S."/>
        </authorList>
    </citation>
    <scope>NUCLEOTIDE SEQUENCE [LARGE SCALE GENOMIC DNA]</scope>
    <source>
        <strain evidence="1 2">LMG 28496</strain>
    </source>
</reference>
<evidence type="ECO:0000313" key="2">
    <source>
        <dbReference type="Proteomes" id="UP000037201"/>
    </source>
</evidence>
<dbReference type="RefSeq" id="WP_053486510.1">
    <property type="nucleotide sequence ID" value="NZ_JUEU01000118.1"/>
</dbReference>
<sequence length="252" mass="29274">MTKQIDSLIKDTEKKIENKAFTNKDLKDLVNGVYNFDEILLKTDFELEKTIERLEANQVVRAEFYEKVVDDENVRQLRIFFHIPFLDVTYPIETGLIINEAKNDVTLNFFNRNISFEETLEFMRTPERIEIEDLEIKLNRIIDVIASNHEVHGGGIRGWFPDDVLEYADIEKSVKHNILAQSVIRKLEKLELKHGADDAIFIMSSSLNELIVPDTAKGFEIFIHSVDESEKEINAEKIKEEKNSKISKSLKM</sequence>
<reference evidence="1 2" key="2">
    <citation type="submission" date="2015-09" db="EMBL/GenBank/DDBJ databases">
        <title>Genome analysis of Pseudomonas syringae pv. porri LMG.</title>
        <authorList>
            <person name="Rombouts S."/>
        </authorList>
    </citation>
    <scope>NUCLEOTIDE SEQUENCE [LARGE SCALE GENOMIC DNA]</scope>
    <source>
        <strain evidence="1 2">LMG 28496</strain>
    </source>
</reference>
<evidence type="ECO:0000313" key="1">
    <source>
        <dbReference type="EMBL" id="KOP59454.1"/>
    </source>
</evidence>
<dbReference type="EMBL" id="JUEU01000118">
    <property type="protein sequence ID" value="KOP59454.1"/>
    <property type="molecule type" value="Genomic_DNA"/>
</dbReference>
<organism evidence="1 2">
    <name type="scientific">Pseudomonas coronafaciens pv. porri</name>
    <dbReference type="NCBI Taxonomy" id="83964"/>
    <lineage>
        <taxon>Bacteria</taxon>
        <taxon>Pseudomonadati</taxon>
        <taxon>Pseudomonadota</taxon>
        <taxon>Gammaproteobacteria</taxon>
        <taxon>Pseudomonadales</taxon>
        <taxon>Pseudomonadaceae</taxon>
        <taxon>Pseudomonas</taxon>
        <taxon>Pseudomonas coronafaciens</taxon>
    </lineage>
</organism>
<proteinExistence type="predicted"/>
<protein>
    <submittedName>
        <fullName evidence="1">Uncharacterized protein</fullName>
    </submittedName>
</protein>
<dbReference type="Proteomes" id="UP000037201">
    <property type="component" value="Unassembled WGS sequence"/>
</dbReference>
<name>A0ABR5JPQ9_9PSED</name>
<comment type="caution">
    <text evidence="1">The sequence shown here is derived from an EMBL/GenBank/DDBJ whole genome shotgun (WGS) entry which is preliminary data.</text>
</comment>
<gene>
    <name evidence="1" type="ORF">OX90_11265</name>
</gene>
<accession>A0ABR5JPQ9</accession>